<keyword evidence="1" id="KW-1133">Transmembrane helix</keyword>
<feature type="transmembrane region" description="Helical" evidence="1">
    <location>
        <begin position="210"/>
        <end position="229"/>
    </location>
</feature>
<evidence type="ECO:0000313" key="2">
    <source>
        <dbReference type="EMBL" id="SHI97608.1"/>
    </source>
</evidence>
<keyword evidence="3" id="KW-1185">Reference proteome</keyword>
<organism evidence="2 3">
    <name type="scientific">Wenxinia saemankumensis</name>
    <dbReference type="NCBI Taxonomy" id="1447782"/>
    <lineage>
        <taxon>Bacteria</taxon>
        <taxon>Pseudomonadati</taxon>
        <taxon>Pseudomonadota</taxon>
        <taxon>Alphaproteobacteria</taxon>
        <taxon>Rhodobacterales</taxon>
        <taxon>Roseobacteraceae</taxon>
        <taxon>Wenxinia</taxon>
    </lineage>
</organism>
<gene>
    <name evidence="2" type="ORF">SAMN05444417_2340</name>
</gene>
<dbReference type="AlphaFoldDB" id="A0A1M6FIM9"/>
<dbReference type="SUPFAM" id="SSF103481">
    <property type="entry name" value="Multidrug resistance efflux transporter EmrE"/>
    <property type="match status" value="2"/>
</dbReference>
<proteinExistence type="predicted"/>
<dbReference type="RefSeq" id="WP_073330524.1">
    <property type="nucleotide sequence ID" value="NZ_FQYO01000004.1"/>
</dbReference>
<name>A0A1M6FIM9_9RHOB</name>
<feature type="transmembrane region" description="Helical" evidence="1">
    <location>
        <begin position="235"/>
        <end position="255"/>
    </location>
</feature>
<dbReference type="OrthoDB" id="9783707at2"/>
<accession>A0A1M6FIM9</accession>
<dbReference type="EMBL" id="FQYO01000004">
    <property type="protein sequence ID" value="SHI97608.1"/>
    <property type="molecule type" value="Genomic_DNA"/>
</dbReference>
<reference evidence="2 3" key="1">
    <citation type="submission" date="2016-11" db="EMBL/GenBank/DDBJ databases">
        <authorList>
            <person name="Jaros S."/>
            <person name="Januszkiewicz K."/>
            <person name="Wedrychowicz H."/>
        </authorList>
    </citation>
    <scope>NUCLEOTIDE SEQUENCE [LARGE SCALE GENOMIC DNA]</scope>
    <source>
        <strain evidence="2 3">DSM 100565</strain>
    </source>
</reference>
<feature type="transmembrane region" description="Helical" evidence="1">
    <location>
        <begin position="145"/>
        <end position="161"/>
    </location>
</feature>
<evidence type="ECO:0000313" key="3">
    <source>
        <dbReference type="Proteomes" id="UP000184292"/>
    </source>
</evidence>
<keyword evidence="1" id="KW-0472">Membrane</keyword>
<feature type="transmembrane region" description="Helical" evidence="1">
    <location>
        <begin position="262"/>
        <end position="281"/>
    </location>
</feature>
<protein>
    <submittedName>
        <fullName evidence="2">EamA-like transporter family protein</fullName>
    </submittedName>
</protein>
<sequence length="283" mass="29898">MSLTVFLAVLLAAALHAGWNALAKGGADKELSMAAVVIGHAPLGLLVLAVAPWPEWEAWPFVLLSMGLHFGYQVFLMNAYRVGDLTQVYPIARGTGPLIVALVTTGLMGAHLSGQEWLAICVITAGLFSLALVRGRDGLRNRAATALALVTGAFIACYSLSDGVGARVAGTPWSYFAMLSVLNSVVFAGFMVWWRPGVLSRLARGEARRTFWMGGAASFAAYSIVVWAFTQAPLALVTALRETSIVFALLIGVGLMGERLNLGKVFSTFVTLAGAALLRLGKG</sequence>
<dbReference type="InterPro" id="IPR037185">
    <property type="entry name" value="EmrE-like"/>
</dbReference>
<keyword evidence="1" id="KW-0812">Transmembrane</keyword>
<feature type="transmembrane region" description="Helical" evidence="1">
    <location>
        <begin position="58"/>
        <end position="80"/>
    </location>
</feature>
<dbReference type="STRING" id="1447782.SAMN05444417_2340"/>
<dbReference type="Proteomes" id="UP000184292">
    <property type="component" value="Unassembled WGS sequence"/>
</dbReference>
<dbReference type="Gene3D" id="1.10.3730.20">
    <property type="match status" value="1"/>
</dbReference>
<evidence type="ECO:0000256" key="1">
    <source>
        <dbReference type="SAM" id="Phobius"/>
    </source>
</evidence>
<feature type="transmembrane region" description="Helical" evidence="1">
    <location>
        <begin position="117"/>
        <end position="133"/>
    </location>
</feature>
<feature type="transmembrane region" description="Helical" evidence="1">
    <location>
        <begin position="33"/>
        <end position="51"/>
    </location>
</feature>
<feature type="transmembrane region" description="Helical" evidence="1">
    <location>
        <begin position="173"/>
        <end position="194"/>
    </location>
</feature>